<gene>
    <name evidence="11" type="ORF">ECPE_LOCUS5097</name>
</gene>
<evidence type="ECO:0000256" key="5">
    <source>
        <dbReference type="ARBA" id="ARBA00022692"/>
    </source>
</evidence>
<keyword evidence="5" id="KW-0812">Transmembrane</keyword>
<evidence type="ECO:0000313" key="12">
    <source>
        <dbReference type="Proteomes" id="UP000272942"/>
    </source>
</evidence>
<evidence type="ECO:0000313" key="13">
    <source>
        <dbReference type="WBParaSite" id="ECPE_0000510901-mRNA-1"/>
    </source>
</evidence>
<comment type="similarity">
    <text evidence="10">Belongs to the glycosyltransferase 14 family.</text>
</comment>
<evidence type="ECO:0000256" key="4">
    <source>
        <dbReference type="ARBA" id="ARBA00022679"/>
    </source>
</evidence>
<dbReference type="AlphaFoldDB" id="A0A183ADR2"/>
<keyword evidence="6" id="KW-0735">Signal-anchor</keyword>
<evidence type="ECO:0000256" key="9">
    <source>
        <dbReference type="ARBA" id="ARBA00023180"/>
    </source>
</evidence>
<dbReference type="InterPro" id="IPR003406">
    <property type="entry name" value="Glyco_trans_14"/>
</dbReference>
<evidence type="ECO:0000256" key="10">
    <source>
        <dbReference type="ARBA" id="ARBA00038150"/>
    </source>
</evidence>
<evidence type="ECO:0000256" key="6">
    <source>
        <dbReference type="ARBA" id="ARBA00022968"/>
    </source>
</evidence>
<dbReference type="EMBL" id="UZAN01041945">
    <property type="protein sequence ID" value="VDP74527.1"/>
    <property type="molecule type" value="Genomic_DNA"/>
</dbReference>
<name>A0A183ADR2_9TREM</name>
<reference evidence="11 12" key="2">
    <citation type="submission" date="2018-11" db="EMBL/GenBank/DDBJ databases">
        <authorList>
            <consortium name="Pathogen Informatics"/>
        </authorList>
    </citation>
    <scope>NUCLEOTIDE SEQUENCE [LARGE SCALE GENOMIC DNA]</scope>
    <source>
        <strain evidence="11 12">Egypt</strain>
    </source>
</reference>
<reference evidence="13" key="1">
    <citation type="submission" date="2016-06" db="UniProtKB">
        <authorList>
            <consortium name="WormBaseParasite"/>
        </authorList>
    </citation>
    <scope>IDENTIFICATION</scope>
</reference>
<sequence length="266" mass="30760">MVNAFVSYKYTVRPEEAEFPLAFSLMVYTDADRVLRLFRAIYRPHNYYCIHIDRKSKPEFDSAVERLKQCPGISQNLFFVEPANRMDVRWGWLSVLDADLNCARILLERAPGAWKYWINLTGQEFPLRTNWELVRALRLLNGSNIVQAIYGIYDAERCPPPAEFPANVSHIKVLVLFNTVTGSYYSQLSDRTLLPKFADSLFQMMQIKFSLPQVSLVLLTLKYAKQSSITHPLVITRKQMDLIGIGHQSRLSKPICSYRTERNISD</sequence>
<keyword evidence="3" id="KW-0328">Glycosyltransferase</keyword>
<dbReference type="PANTHER" id="PTHR19297">
    <property type="entry name" value="GLYCOSYLTRANSFERASE 14 FAMILY MEMBER"/>
    <property type="match status" value="1"/>
</dbReference>
<dbReference type="GO" id="GO:0016020">
    <property type="term" value="C:membrane"/>
    <property type="evidence" value="ECO:0007669"/>
    <property type="project" value="UniProtKB-SubCell"/>
</dbReference>
<evidence type="ECO:0000256" key="7">
    <source>
        <dbReference type="ARBA" id="ARBA00022989"/>
    </source>
</evidence>
<dbReference type="OrthoDB" id="2019572at2759"/>
<keyword evidence="9" id="KW-0325">Glycoprotein</keyword>
<accession>A0A183ADR2</accession>
<dbReference type="Pfam" id="PF02485">
    <property type="entry name" value="Branch"/>
    <property type="match status" value="1"/>
</dbReference>
<evidence type="ECO:0000313" key="11">
    <source>
        <dbReference type="EMBL" id="VDP74527.1"/>
    </source>
</evidence>
<proteinExistence type="inferred from homology"/>
<dbReference type="WBParaSite" id="ECPE_0000510901-mRNA-1">
    <property type="protein sequence ID" value="ECPE_0000510901-mRNA-1"/>
    <property type="gene ID" value="ECPE_0000510901"/>
</dbReference>
<keyword evidence="4" id="KW-0808">Transferase</keyword>
<dbReference type="PANTHER" id="PTHR19297:SF185">
    <property type="entry name" value="BETA-1,3-GALACTOSYL-O-GLYCOSYL-GLYCOPROTEIN BETA-1,6-N-ACETYLGLUCOSAMINYLTRANSFERASE 3"/>
    <property type="match status" value="1"/>
</dbReference>
<keyword evidence="8" id="KW-0472">Membrane</keyword>
<keyword evidence="12" id="KW-1185">Reference proteome</keyword>
<dbReference type="Proteomes" id="UP000272942">
    <property type="component" value="Unassembled WGS sequence"/>
</dbReference>
<evidence type="ECO:0000256" key="8">
    <source>
        <dbReference type="ARBA" id="ARBA00023136"/>
    </source>
</evidence>
<organism evidence="13">
    <name type="scientific">Echinostoma caproni</name>
    <dbReference type="NCBI Taxonomy" id="27848"/>
    <lineage>
        <taxon>Eukaryota</taxon>
        <taxon>Metazoa</taxon>
        <taxon>Spiralia</taxon>
        <taxon>Lophotrochozoa</taxon>
        <taxon>Platyhelminthes</taxon>
        <taxon>Trematoda</taxon>
        <taxon>Digenea</taxon>
        <taxon>Plagiorchiida</taxon>
        <taxon>Echinostomata</taxon>
        <taxon>Echinostomatoidea</taxon>
        <taxon>Echinostomatidae</taxon>
        <taxon>Echinostoma</taxon>
    </lineage>
</organism>
<evidence type="ECO:0000256" key="2">
    <source>
        <dbReference type="ARBA" id="ARBA00004922"/>
    </source>
</evidence>
<keyword evidence="7" id="KW-1133">Transmembrane helix</keyword>
<protein>
    <submittedName>
        <fullName evidence="13">Protein xylosyltransferase</fullName>
    </submittedName>
</protein>
<dbReference type="GO" id="GO:0008375">
    <property type="term" value="F:acetylglucosaminyltransferase activity"/>
    <property type="evidence" value="ECO:0007669"/>
    <property type="project" value="TreeGrafter"/>
</dbReference>
<evidence type="ECO:0000256" key="3">
    <source>
        <dbReference type="ARBA" id="ARBA00022676"/>
    </source>
</evidence>
<comment type="subcellular location">
    <subcellularLocation>
        <location evidence="1">Membrane</location>
        <topology evidence="1">Single-pass type II membrane protein</topology>
    </subcellularLocation>
</comment>
<evidence type="ECO:0000256" key="1">
    <source>
        <dbReference type="ARBA" id="ARBA00004606"/>
    </source>
</evidence>
<comment type="pathway">
    <text evidence="2">Protein modification; protein glycosylation.</text>
</comment>